<evidence type="ECO:0000256" key="1">
    <source>
        <dbReference type="SAM" id="MobiDB-lite"/>
    </source>
</evidence>
<gene>
    <name evidence="2" type="ORF">TNCT_252641</name>
</gene>
<protein>
    <submittedName>
        <fullName evidence="2">Uncharacterized protein</fullName>
    </submittedName>
</protein>
<proteinExistence type="predicted"/>
<dbReference type="OrthoDB" id="10060618at2759"/>
<sequence>MHSISSKYRKLKGQLSKRKAACIRNLETGKSSACNISSDNKCDKISTESVPSTSENLSNKNENAKTEMRQISRDHVRQANLDSHPDLVQDNIVDITVSYDRTWHKRGYTSLYGIGIVIIV</sequence>
<evidence type="ECO:0000313" key="3">
    <source>
        <dbReference type="Proteomes" id="UP000887116"/>
    </source>
</evidence>
<comment type="caution">
    <text evidence="2">The sequence shown here is derived from an EMBL/GenBank/DDBJ whole genome shotgun (WGS) entry which is preliminary data.</text>
</comment>
<name>A0A8X6JG77_TRICU</name>
<dbReference type="AlphaFoldDB" id="A0A8X6JG77"/>
<dbReference type="EMBL" id="BMAO01005990">
    <property type="protein sequence ID" value="GFR05226.1"/>
    <property type="molecule type" value="Genomic_DNA"/>
</dbReference>
<feature type="region of interest" description="Disordered" evidence="1">
    <location>
        <begin position="45"/>
        <end position="69"/>
    </location>
</feature>
<dbReference type="Proteomes" id="UP000887116">
    <property type="component" value="Unassembled WGS sequence"/>
</dbReference>
<evidence type="ECO:0000313" key="2">
    <source>
        <dbReference type="EMBL" id="GFR05226.1"/>
    </source>
</evidence>
<keyword evidence="3" id="KW-1185">Reference proteome</keyword>
<reference evidence="2" key="1">
    <citation type="submission" date="2020-07" db="EMBL/GenBank/DDBJ databases">
        <title>Multicomponent nature underlies the extraordinary mechanical properties of spider dragline silk.</title>
        <authorList>
            <person name="Kono N."/>
            <person name="Nakamura H."/>
            <person name="Mori M."/>
            <person name="Yoshida Y."/>
            <person name="Ohtoshi R."/>
            <person name="Malay A.D."/>
            <person name="Moran D.A.P."/>
            <person name="Tomita M."/>
            <person name="Numata K."/>
            <person name="Arakawa K."/>
        </authorList>
    </citation>
    <scope>NUCLEOTIDE SEQUENCE</scope>
</reference>
<organism evidence="2 3">
    <name type="scientific">Trichonephila clavata</name>
    <name type="common">Joro spider</name>
    <name type="synonym">Nephila clavata</name>
    <dbReference type="NCBI Taxonomy" id="2740835"/>
    <lineage>
        <taxon>Eukaryota</taxon>
        <taxon>Metazoa</taxon>
        <taxon>Ecdysozoa</taxon>
        <taxon>Arthropoda</taxon>
        <taxon>Chelicerata</taxon>
        <taxon>Arachnida</taxon>
        <taxon>Araneae</taxon>
        <taxon>Araneomorphae</taxon>
        <taxon>Entelegynae</taxon>
        <taxon>Araneoidea</taxon>
        <taxon>Nephilidae</taxon>
        <taxon>Trichonephila</taxon>
    </lineage>
</organism>
<accession>A0A8X6JG77</accession>
<feature type="compositionally biased region" description="Polar residues" evidence="1">
    <location>
        <begin position="47"/>
        <end position="61"/>
    </location>
</feature>